<dbReference type="InterPro" id="IPR029480">
    <property type="entry name" value="Transpos_assoc"/>
</dbReference>
<evidence type="ECO:0000313" key="2">
    <source>
        <dbReference type="EMBL" id="RDY02787.1"/>
    </source>
</evidence>
<sequence>MVTTSPPLETTSSPWCHHWKLPCHLDATIRNHLVTISPSVGSSDEYNNGVKLFLDFAKINASYSIRRFYCPCVNRVNERRLEIEEIQEHIICDGFCKSYTT</sequence>
<evidence type="ECO:0000313" key="3">
    <source>
        <dbReference type="Proteomes" id="UP000257109"/>
    </source>
</evidence>
<name>A0A371HJ05_MUCPR</name>
<accession>A0A371HJ05</accession>
<keyword evidence="3" id="KW-1185">Reference proteome</keyword>
<reference evidence="2" key="1">
    <citation type="submission" date="2018-05" db="EMBL/GenBank/DDBJ databases">
        <title>Draft genome of Mucuna pruriens seed.</title>
        <authorList>
            <person name="Nnadi N.E."/>
            <person name="Vos R."/>
            <person name="Hasami M.H."/>
            <person name="Devisetty U.K."/>
            <person name="Aguiy J.C."/>
        </authorList>
    </citation>
    <scope>NUCLEOTIDE SEQUENCE [LARGE SCALE GENOMIC DNA]</scope>
    <source>
        <strain evidence="2">JCA_2017</strain>
    </source>
</reference>
<comment type="caution">
    <text evidence="2">The sequence shown here is derived from an EMBL/GenBank/DDBJ whole genome shotgun (WGS) entry which is preliminary data.</text>
</comment>
<evidence type="ECO:0000259" key="1">
    <source>
        <dbReference type="Pfam" id="PF13963"/>
    </source>
</evidence>
<dbReference type="Pfam" id="PF13963">
    <property type="entry name" value="Transpos_assoc"/>
    <property type="match status" value="1"/>
</dbReference>
<dbReference type="Proteomes" id="UP000257109">
    <property type="component" value="Unassembled WGS sequence"/>
</dbReference>
<dbReference type="EMBL" id="QJKJ01002459">
    <property type="protein sequence ID" value="RDY02787.1"/>
    <property type="molecule type" value="Genomic_DNA"/>
</dbReference>
<gene>
    <name evidence="2" type="ORF">CR513_13717</name>
</gene>
<dbReference type="OrthoDB" id="1729146at2759"/>
<dbReference type="AlphaFoldDB" id="A0A371HJ05"/>
<feature type="non-terminal residue" evidence="2">
    <location>
        <position position="1"/>
    </location>
</feature>
<organism evidence="2 3">
    <name type="scientific">Mucuna pruriens</name>
    <name type="common">Velvet bean</name>
    <name type="synonym">Dolichos pruriens</name>
    <dbReference type="NCBI Taxonomy" id="157652"/>
    <lineage>
        <taxon>Eukaryota</taxon>
        <taxon>Viridiplantae</taxon>
        <taxon>Streptophyta</taxon>
        <taxon>Embryophyta</taxon>
        <taxon>Tracheophyta</taxon>
        <taxon>Spermatophyta</taxon>
        <taxon>Magnoliopsida</taxon>
        <taxon>eudicotyledons</taxon>
        <taxon>Gunneridae</taxon>
        <taxon>Pentapetalae</taxon>
        <taxon>rosids</taxon>
        <taxon>fabids</taxon>
        <taxon>Fabales</taxon>
        <taxon>Fabaceae</taxon>
        <taxon>Papilionoideae</taxon>
        <taxon>50 kb inversion clade</taxon>
        <taxon>NPAAA clade</taxon>
        <taxon>indigoferoid/millettioid clade</taxon>
        <taxon>Phaseoleae</taxon>
        <taxon>Mucuna</taxon>
    </lineage>
</organism>
<protein>
    <recommendedName>
        <fullName evidence="1">Transposase-associated domain-containing protein</fullName>
    </recommendedName>
</protein>
<proteinExistence type="predicted"/>
<feature type="domain" description="Transposase-associated" evidence="1">
    <location>
        <begin position="42"/>
        <end position="100"/>
    </location>
</feature>